<evidence type="ECO:0000256" key="1">
    <source>
        <dbReference type="SAM" id="Phobius"/>
    </source>
</evidence>
<dbReference type="AlphaFoldDB" id="A0A382FI55"/>
<feature type="transmembrane region" description="Helical" evidence="1">
    <location>
        <begin position="379"/>
        <end position="400"/>
    </location>
</feature>
<sequence length="467" mass="54540">MSRFSFFYIGIFSLLISIFSFFNIIYSYYFNLYLNLDSYVYSLIISLFFGFLFTFKKKNGLKISIYEKIIIVLMGYLLLPLFIATPYYLSIYNISFLDAYFEAISGFTSTGFTIFNNIKHLDESIVLWRSSSQWIGGLYFLFSIILLIDIFDINLKKSLTNFLSFNSSETLKQLLKILILYSFLTVIIFIILNIFNIRFFTSLNLSMTLISSGGFLPVNNLNDILNHKSQEVVLGLMMLVSYFSLFFTYNLVKIKKNINFFQEDFYLLIYLFFIILLSFLLFRTNYNFSSFFLALASSISNIGFTTELSQNNISFFFLILTIVGGSFFSTSSGIRFVKLYSLFKFSINELISHVKPKNVYITKLKFSNSKFEVSEVNKFFLSVIVFIISLLVLSSILSFTHINFENSFKLAILTLMNTVNSEIHGLKGFNFQELQYYTKYFLIFFMIIGRVELLTLLIIIKKFFFKN</sequence>
<gene>
    <name evidence="2" type="ORF">METZ01_LOCUS214858</name>
</gene>
<feature type="transmembrane region" description="Helical" evidence="1">
    <location>
        <begin position="313"/>
        <end position="337"/>
    </location>
</feature>
<evidence type="ECO:0008006" key="3">
    <source>
        <dbReference type="Google" id="ProtNLM"/>
    </source>
</evidence>
<feature type="transmembrane region" description="Helical" evidence="1">
    <location>
        <begin position="440"/>
        <end position="460"/>
    </location>
</feature>
<keyword evidence="1" id="KW-0472">Membrane</keyword>
<keyword evidence="1" id="KW-1133">Transmembrane helix</keyword>
<name>A0A382FI55_9ZZZZ</name>
<reference evidence="2" key="1">
    <citation type="submission" date="2018-05" db="EMBL/GenBank/DDBJ databases">
        <authorList>
            <person name="Lanie J.A."/>
            <person name="Ng W.-L."/>
            <person name="Kazmierczak K.M."/>
            <person name="Andrzejewski T.M."/>
            <person name="Davidsen T.M."/>
            <person name="Wayne K.J."/>
            <person name="Tettelin H."/>
            <person name="Glass J.I."/>
            <person name="Rusch D."/>
            <person name="Podicherti R."/>
            <person name="Tsui H.-C.T."/>
            <person name="Winkler M.E."/>
        </authorList>
    </citation>
    <scope>NUCLEOTIDE SEQUENCE</scope>
</reference>
<feature type="transmembrane region" description="Helical" evidence="1">
    <location>
        <begin position="7"/>
        <end position="26"/>
    </location>
</feature>
<dbReference type="PANTHER" id="PTHR32024:SF2">
    <property type="entry name" value="TRK SYSTEM POTASSIUM UPTAKE PROTEIN TRKG-RELATED"/>
    <property type="match status" value="1"/>
</dbReference>
<proteinExistence type="predicted"/>
<organism evidence="2">
    <name type="scientific">marine metagenome</name>
    <dbReference type="NCBI Taxonomy" id="408172"/>
    <lineage>
        <taxon>unclassified sequences</taxon>
        <taxon>metagenomes</taxon>
        <taxon>ecological metagenomes</taxon>
    </lineage>
</organism>
<feature type="transmembrane region" description="Helical" evidence="1">
    <location>
        <begin position="38"/>
        <end position="56"/>
    </location>
</feature>
<evidence type="ECO:0000313" key="2">
    <source>
        <dbReference type="EMBL" id="SVB62004.1"/>
    </source>
</evidence>
<accession>A0A382FI55</accession>
<dbReference type="PANTHER" id="PTHR32024">
    <property type="entry name" value="TRK SYSTEM POTASSIUM UPTAKE PROTEIN TRKG-RELATED"/>
    <property type="match status" value="1"/>
</dbReference>
<feature type="transmembrane region" description="Helical" evidence="1">
    <location>
        <begin position="232"/>
        <end position="252"/>
    </location>
</feature>
<keyword evidence="1" id="KW-0812">Transmembrane</keyword>
<feature type="transmembrane region" description="Helical" evidence="1">
    <location>
        <begin position="264"/>
        <end position="282"/>
    </location>
</feature>
<dbReference type="EMBL" id="UINC01049799">
    <property type="protein sequence ID" value="SVB62004.1"/>
    <property type="molecule type" value="Genomic_DNA"/>
</dbReference>
<feature type="transmembrane region" description="Helical" evidence="1">
    <location>
        <begin position="174"/>
        <end position="195"/>
    </location>
</feature>
<feature type="transmembrane region" description="Helical" evidence="1">
    <location>
        <begin position="134"/>
        <end position="153"/>
    </location>
</feature>
<protein>
    <recommendedName>
        <fullName evidence="3">Potassium transporter Trk</fullName>
    </recommendedName>
</protein>
<feature type="transmembrane region" description="Helical" evidence="1">
    <location>
        <begin position="68"/>
        <end position="89"/>
    </location>
</feature>